<comment type="similarity">
    <text evidence="1">Belongs to the tpcK family.</text>
</comment>
<gene>
    <name evidence="3" type="ORF">BDV95DRAFT_501029</name>
</gene>
<reference evidence="3 4" key="1">
    <citation type="submission" date="2020-01" db="EMBL/GenBank/DDBJ databases">
        <authorList>
            <consortium name="DOE Joint Genome Institute"/>
            <person name="Haridas S."/>
            <person name="Albert R."/>
            <person name="Binder M."/>
            <person name="Bloem J."/>
            <person name="Labutti K."/>
            <person name="Salamov A."/>
            <person name="Andreopoulos B."/>
            <person name="Baker S.E."/>
            <person name="Barry K."/>
            <person name="Bills G."/>
            <person name="Bluhm B.H."/>
            <person name="Cannon C."/>
            <person name="Castanera R."/>
            <person name="Culley D.E."/>
            <person name="Daum C."/>
            <person name="Ezra D."/>
            <person name="Gonzalez J.B."/>
            <person name="Henrissat B."/>
            <person name="Kuo A."/>
            <person name="Liang C."/>
            <person name="Lipzen A."/>
            <person name="Lutzoni F."/>
            <person name="Magnuson J."/>
            <person name="Mondo S."/>
            <person name="Nolan M."/>
            <person name="Ohm R."/>
            <person name="Pangilinan J."/>
            <person name="Park H.-J.H."/>
            <person name="Ramirez L."/>
            <person name="Alfaro M."/>
            <person name="Sun H."/>
            <person name="Tritt A."/>
            <person name="Yoshinaga Y."/>
            <person name="Zwiers L.-H.L."/>
            <person name="Turgeon B.G."/>
            <person name="Goodwin S.B."/>
            <person name="Spatafora J.W."/>
            <person name="Crous P.W."/>
            <person name="Grigoriev I.V."/>
        </authorList>
    </citation>
    <scope>NUCLEOTIDE SEQUENCE [LARGE SCALE GENOMIC DNA]</scope>
    <source>
        <strain evidence="3 4">CBS 611.86</strain>
    </source>
</reference>
<dbReference type="EMBL" id="JAADJZ010000020">
    <property type="protein sequence ID" value="KAF2868223.1"/>
    <property type="molecule type" value="Genomic_DNA"/>
</dbReference>
<name>A0A7C8M7T7_9PLEO</name>
<dbReference type="GO" id="GO:0016491">
    <property type="term" value="F:oxidoreductase activity"/>
    <property type="evidence" value="ECO:0007669"/>
    <property type="project" value="InterPro"/>
</dbReference>
<dbReference type="Proteomes" id="UP000481861">
    <property type="component" value="Unassembled WGS sequence"/>
</dbReference>
<keyword evidence="4" id="KW-1185">Reference proteome</keyword>
<feature type="domain" description="EthD" evidence="2">
    <location>
        <begin position="12"/>
        <end position="119"/>
    </location>
</feature>
<dbReference type="AlphaFoldDB" id="A0A7C8M7T7"/>
<dbReference type="SUPFAM" id="SSF54909">
    <property type="entry name" value="Dimeric alpha+beta barrel"/>
    <property type="match status" value="1"/>
</dbReference>
<accession>A0A7C8M7T7</accession>
<dbReference type="InterPro" id="IPR011008">
    <property type="entry name" value="Dimeric_a/b-barrel"/>
</dbReference>
<sequence length="135" mass="15249">MSYTVFFFMARKSGITIEQFKDHYENKHIGLVKEYLGHLGDVLPVSHTRYYLKRNEAAKGEADVAPPLVLMGDVNSVDFDCLTIVEFRDEEHFGQFSQAQNSSPHSAELEADRAAFADPTNVRIMVAEGPRVTRL</sequence>
<evidence type="ECO:0000259" key="2">
    <source>
        <dbReference type="Pfam" id="PF07110"/>
    </source>
</evidence>
<evidence type="ECO:0000313" key="4">
    <source>
        <dbReference type="Proteomes" id="UP000481861"/>
    </source>
</evidence>
<evidence type="ECO:0000313" key="3">
    <source>
        <dbReference type="EMBL" id="KAF2868223.1"/>
    </source>
</evidence>
<dbReference type="Gene3D" id="3.30.70.100">
    <property type="match status" value="1"/>
</dbReference>
<organism evidence="3 4">
    <name type="scientific">Massariosphaeria phaeospora</name>
    <dbReference type="NCBI Taxonomy" id="100035"/>
    <lineage>
        <taxon>Eukaryota</taxon>
        <taxon>Fungi</taxon>
        <taxon>Dikarya</taxon>
        <taxon>Ascomycota</taxon>
        <taxon>Pezizomycotina</taxon>
        <taxon>Dothideomycetes</taxon>
        <taxon>Pleosporomycetidae</taxon>
        <taxon>Pleosporales</taxon>
        <taxon>Pleosporales incertae sedis</taxon>
        <taxon>Massariosphaeria</taxon>
    </lineage>
</organism>
<comment type="caution">
    <text evidence="3">The sequence shown here is derived from an EMBL/GenBank/DDBJ whole genome shotgun (WGS) entry which is preliminary data.</text>
</comment>
<protein>
    <recommendedName>
        <fullName evidence="2">EthD domain-containing protein</fullName>
    </recommendedName>
</protein>
<dbReference type="Pfam" id="PF07110">
    <property type="entry name" value="EthD"/>
    <property type="match status" value="1"/>
</dbReference>
<dbReference type="OrthoDB" id="2519291at2759"/>
<proteinExistence type="inferred from homology"/>
<dbReference type="InterPro" id="IPR009799">
    <property type="entry name" value="EthD_dom"/>
</dbReference>
<evidence type="ECO:0000256" key="1">
    <source>
        <dbReference type="ARBA" id="ARBA00005986"/>
    </source>
</evidence>